<evidence type="ECO:0000313" key="2">
    <source>
        <dbReference type="EMBL" id="VDM02151.1"/>
    </source>
</evidence>
<organism evidence="2 3">
    <name type="scientific">Schistocephalus solidus</name>
    <name type="common">Tapeworm</name>
    <dbReference type="NCBI Taxonomy" id="70667"/>
    <lineage>
        <taxon>Eukaryota</taxon>
        <taxon>Metazoa</taxon>
        <taxon>Spiralia</taxon>
        <taxon>Lophotrochozoa</taxon>
        <taxon>Platyhelminthes</taxon>
        <taxon>Cestoda</taxon>
        <taxon>Eucestoda</taxon>
        <taxon>Diphyllobothriidea</taxon>
        <taxon>Diphyllobothriidae</taxon>
        <taxon>Schistocephalus</taxon>
    </lineage>
</organism>
<feature type="compositionally biased region" description="Low complexity" evidence="1">
    <location>
        <begin position="92"/>
        <end position="106"/>
    </location>
</feature>
<feature type="region of interest" description="Disordered" evidence="1">
    <location>
        <begin position="92"/>
        <end position="111"/>
    </location>
</feature>
<gene>
    <name evidence="2" type="ORF">SSLN_LOCUS15765</name>
</gene>
<reference evidence="2 3" key="1">
    <citation type="submission" date="2018-11" db="EMBL/GenBank/DDBJ databases">
        <authorList>
            <consortium name="Pathogen Informatics"/>
        </authorList>
    </citation>
    <scope>NUCLEOTIDE SEQUENCE [LARGE SCALE GENOMIC DNA]</scope>
    <source>
        <strain evidence="2 3">NST_G2</strain>
    </source>
</reference>
<evidence type="ECO:0000313" key="3">
    <source>
        <dbReference type="Proteomes" id="UP000275846"/>
    </source>
</evidence>
<accession>A0A3P7CXR5</accession>
<dbReference type="AlphaFoldDB" id="A0A3P7CXR5"/>
<keyword evidence="3" id="KW-1185">Reference proteome</keyword>
<proteinExistence type="predicted"/>
<name>A0A3P7CXR5_SCHSO</name>
<protein>
    <submittedName>
        <fullName evidence="2">Uncharacterized protein</fullName>
    </submittedName>
</protein>
<evidence type="ECO:0000256" key="1">
    <source>
        <dbReference type="SAM" id="MobiDB-lite"/>
    </source>
</evidence>
<dbReference type="EMBL" id="UYSU01040262">
    <property type="protein sequence ID" value="VDM02151.1"/>
    <property type="molecule type" value="Genomic_DNA"/>
</dbReference>
<sequence length="223" mass="24146">MKKSLKQLHINPANWKDLVQDRPESIRSAKTGSAVYEANRIATAKAKGEARKSPAPRTNIVDAKALPTCQCCQCIIRAQIGLVGHLRTQCTSNPKNPTSTTNSTNPHLDFPSLTPGINSITSNIKETTSQYSSPVTPTTATIPTFAFTTTTTPISDRALFLTVLNAKAHLPHASVWSVTGKSIVKRLVNQCLEQQNTAEMATIAKQSSPIHSLHGHIRSHAHP</sequence>
<dbReference type="Proteomes" id="UP000275846">
    <property type="component" value="Unassembled WGS sequence"/>
</dbReference>